<feature type="domain" description="Transposase Helix-turn-helix" evidence="1">
    <location>
        <begin position="18"/>
        <end position="68"/>
    </location>
</feature>
<dbReference type="Proteomes" id="UP000828924">
    <property type="component" value="Chromosome"/>
</dbReference>
<sequence length="103" mass="11164">MVELVTMLIVIHEGARRCKLPPHQRALLALACLRKHETFAQLAAGFHVAVGTTYAFTRAVTGLLACHAPVWPGPCARASRTCCWTRRSPSVSGSATALPRWQG</sequence>
<proteinExistence type="predicted"/>
<dbReference type="InterPro" id="IPR027805">
    <property type="entry name" value="Transposase_HTH_dom"/>
</dbReference>
<evidence type="ECO:0000313" key="3">
    <source>
        <dbReference type="Proteomes" id="UP000828924"/>
    </source>
</evidence>
<name>A0ABY3WQW3_9ACTN</name>
<evidence type="ECO:0000313" key="2">
    <source>
        <dbReference type="EMBL" id="UNM13182.1"/>
    </source>
</evidence>
<evidence type="ECO:0000259" key="1">
    <source>
        <dbReference type="Pfam" id="PF13613"/>
    </source>
</evidence>
<reference evidence="2 3" key="1">
    <citation type="submission" date="2021-03" db="EMBL/GenBank/DDBJ databases">
        <title>Complete genome of Streptomyces formicae strain 1H-GS9 (DSM 100524).</title>
        <authorList>
            <person name="Atanasov K.E."/>
            <person name="Altabella T."/>
            <person name="Ferrer A."/>
        </authorList>
    </citation>
    <scope>NUCLEOTIDE SEQUENCE [LARGE SCALE GENOMIC DNA]</scope>
    <source>
        <strain evidence="2 3">1H-GS9</strain>
    </source>
</reference>
<accession>A0ABY3WQW3</accession>
<organism evidence="2 3">
    <name type="scientific">Streptomyces formicae</name>
    <dbReference type="NCBI Taxonomy" id="1616117"/>
    <lineage>
        <taxon>Bacteria</taxon>
        <taxon>Bacillati</taxon>
        <taxon>Actinomycetota</taxon>
        <taxon>Actinomycetes</taxon>
        <taxon>Kitasatosporales</taxon>
        <taxon>Streptomycetaceae</taxon>
        <taxon>Streptomyces</taxon>
    </lineage>
</organism>
<dbReference type="EMBL" id="CP071872">
    <property type="protein sequence ID" value="UNM13182.1"/>
    <property type="molecule type" value="Genomic_DNA"/>
</dbReference>
<keyword evidence="3" id="KW-1185">Reference proteome</keyword>
<gene>
    <name evidence="2" type="ORF">J4032_18295</name>
</gene>
<protein>
    <submittedName>
        <fullName evidence="2">Transposase family protein</fullName>
    </submittedName>
</protein>
<dbReference type="Pfam" id="PF13613">
    <property type="entry name" value="HTH_Tnp_4"/>
    <property type="match status" value="1"/>
</dbReference>